<gene>
    <name evidence="2" type="ORF">S01H1_14790</name>
</gene>
<dbReference type="Pfam" id="PF00881">
    <property type="entry name" value="Nitroreductase"/>
    <property type="match status" value="1"/>
</dbReference>
<accession>X0SXH6</accession>
<evidence type="ECO:0000313" key="2">
    <source>
        <dbReference type="EMBL" id="GAF68485.1"/>
    </source>
</evidence>
<dbReference type="AlphaFoldDB" id="X0SXH6"/>
<dbReference type="GO" id="GO:0016491">
    <property type="term" value="F:oxidoreductase activity"/>
    <property type="evidence" value="ECO:0007669"/>
    <property type="project" value="InterPro"/>
</dbReference>
<protein>
    <recommendedName>
        <fullName evidence="1">Nitroreductase domain-containing protein</fullName>
    </recommendedName>
</protein>
<dbReference type="InterPro" id="IPR000415">
    <property type="entry name" value="Nitroreductase-like"/>
</dbReference>
<reference evidence="2" key="1">
    <citation type="journal article" date="2014" name="Front. Microbiol.">
        <title>High frequency of phylogenetically diverse reductive dehalogenase-homologous genes in deep subseafloor sedimentary metagenomes.</title>
        <authorList>
            <person name="Kawai M."/>
            <person name="Futagami T."/>
            <person name="Toyoda A."/>
            <person name="Takaki Y."/>
            <person name="Nishi S."/>
            <person name="Hori S."/>
            <person name="Arai W."/>
            <person name="Tsubouchi T."/>
            <person name="Morono Y."/>
            <person name="Uchiyama I."/>
            <person name="Ito T."/>
            <person name="Fujiyama A."/>
            <person name="Inagaki F."/>
            <person name="Takami H."/>
        </authorList>
    </citation>
    <scope>NUCLEOTIDE SEQUENCE</scope>
    <source>
        <strain evidence="2">Expedition CK06-06</strain>
    </source>
</reference>
<feature type="non-terminal residue" evidence="2">
    <location>
        <position position="1"/>
    </location>
</feature>
<dbReference type="EMBL" id="BARS01007707">
    <property type="protein sequence ID" value="GAF68485.1"/>
    <property type="molecule type" value="Genomic_DNA"/>
</dbReference>
<organism evidence="2">
    <name type="scientific">marine sediment metagenome</name>
    <dbReference type="NCBI Taxonomy" id="412755"/>
    <lineage>
        <taxon>unclassified sequences</taxon>
        <taxon>metagenomes</taxon>
        <taxon>ecological metagenomes</taxon>
    </lineage>
</organism>
<proteinExistence type="predicted"/>
<evidence type="ECO:0000259" key="1">
    <source>
        <dbReference type="Pfam" id="PF00881"/>
    </source>
</evidence>
<dbReference type="SUPFAM" id="SSF55469">
    <property type="entry name" value="FMN-dependent nitroreductase-like"/>
    <property type="match status" value="1"/>
</dbReference>
<dbReference type="Gene3D" id="3.40.109.10">
    <property type="entry name" value="NADH Oxidase"/>
    <property type="match status" value="1"/>
</dbReference>
<comment type="caution">
    <text evidence="2">The sequence shown here is derived from an EMBL/GenBank/DDBJ whole genome shotgun (WGS) entry which is preliminary data.</text>
</comment>
<sequence>VYRYIPGISDVDWWGFPIVTFLIKIRRGDHRQEIAQASQPFVASAPLIIISVLDIQKTIQWDDLSGEEIRWIWYYEAGASAHNVLLEATAWDLSANIVPPTDTAAIRSLLRLTENYLPLLVVPVGE</sequence>
<name>X0SXH6_9ZZZZ</name>
<dbReference type="InterPro" id="IPR029479">
    <property type="entry name" value="Nitroreductase"/>
</dbReference>
<feature type="domain" description="Nitroreductase" evidence="1">
    <location>
        <begin position="33"/>
        <end position="125"/>
    </location>
</feature>